<dbReference type="EMBL" id="QGDH01000258">
    <property type="protein sequence ID" value="RAR01590.1"/>
    <property type="molecule type" value="Genomic_DNA"/>
</dbReference>
<sequence>MARRGRKPGTFHTVAAAVPAVAASRPKRRCRIAPPTSFAVPNHESPSLPASPSSDCGSSFVLDEDLDSAAHLSSDMDAGSRADSETDGSKDSGIDLDRERGGERAALLGSKADAILKRIAYHQKQGPAKPRHSDKTKELWKAESGFWERCDPAVFKTYLEWRTEHSRIKKESAIDAYWKRISTYYDYVVGHAMANKVLKDVRRWIPQLELDRSKKEKLAMYVQDLFAILHALWVDDKKPLHGFTRVQISALLLLSAATATRPGALVESASNKGSNKALCFRDVSLMKVPSLTDPNRSVLVANVNLVHVKNKERDGTSQDAFHDDFSSIQQIFDLKIPAERDVLRIRWKEGVLDKPFFCNVQSTLEGGRALLPLAFPYWKYREIFVRLGRVAGFEANVELYQLRRASGDNINGRRPLQENSFIVPKLKDTMGHSSETYEKYYTPTHIARDFQSIYFGTPSQEDLIRSVARMGLSRDRRAPVELDDEQQEEAQGTLLYADYESTIRKIGSTTEKLRRERLKEAIQTFHNSIDAIEIEKQLSGKPATNILTLPNPEFELRERATVANILSKPFKNDRARVRHVHTLARLCRLQETPSPKARKRKVDCVEDSVSSSKAGGPLSKPTGLNIRIESFEPTASRGEGIADTQSHHLYPMILPHPEKQVRNDLILVAL</sequence>
<dbReference type="STRING" id="183478.A0A364MS17"/>
<feature type="compositionally biased region" description="Polar residues" evidence="1">
    <location>
        <begin position="44"/>
        <end position="57"/>
    </location>
</feature>
<feature type="region of interest" description="Disordered" evidence="1">
    <location>
        <begin position="74"/>
        <end position="101"/>
    </location>
</feature>
<dbReference type="PANTHER" id="PTHR37535">
    <property type="entry name" value="FLUG DOMAIN PROTEIN"/>
    <property type="match status" value="1"/>
</dbReference>
<organism evidence="2 3">
    <name type="scientific">Stemphylium lycopersici</name>
    <name type="common">Tomato gray leaf spot disease fungus</name>
    <name type="synonym">Thyrospora lycopersici</name>
    <dbReference type="NCBI Taxonomy" id="183478"/>
    <lineage>
        <taxon>Eukaryota</taxon>
        <taxon>Fungi</taxon>
        <taxon>Dikarya</taxon>
        <taxon>Ascomycota</taxon>
        <taxon>Pezizomycotina</taxon>
        <taxon>Dothideomycetes</taxon>
        <taxon>Pleosporomycetidae</taxon>
        <taxon>Pleosporales</taxon>
        <taxon>Pleosporineae</taxon>
        <taxon>Pleosporaceae</taxon>
        <taxon>Stemphylium</taxon>
    </lineage>
</organism>
<dbReference type="InterPro" id="IPR021842">
    <property type="entry name" value="DUF3435"/>
</dbReference>
<evidence type="ECO:0000313" key="2">
    <source>
        <dbReference type="EMBL" id="RAR01590.1"/>
    </source>
</evidence>
<feature type="compositionally biased region" description="Basic and acidic residues" evidence="1">
    <location>
        <begin position="78"/>
        <end position="101"/>
    </location>
</feature>
<protein>
    <submittedName>
        <fullName evidence="2">Uncharacterized protein</fullName>
    </submittedName>
</protein>
<dbReference type="AlphaFoldDB" id="A0A364MS17"/>
<gene>
    <name evidence="2" type="ORF">DDE83_008849</name>
</gene>
<keyword evidence="3" id="KW-1185">Reference proteome</keyword>
<dbReference type="Proteomes" id="UP000249619">
    <property type="component" value="Unassembled WGS sequence"/>
</dbReference>
<accession>A0A364MS17</accession>
<reference evidence="3" key="1">
    <citation type="submission" date="2018-05" db="EMBL/GenBank/DDBJ databases">
        <title>Draft genome sequence of Stemphylium lycopersici strain CIDEFI 213.</title>
        <authorList>
            <person name="Medina R."/>
            <person name="Franco M.E.E."/>
            <person name="Lucentini C.G."/>
            <person name="Saparrat M.C.N."/>
            <person name="Balatti P.A."/>
        </authorList>
    </citation>
    <scope>NUCLEOTIDE SEQUENCE [LARGE SCALE GENOMIC DNA]</scope>
    <source>
        <strain evidence="3">CIDEFI 213</strain>
    </source>
</reference>
<evidence type="ECO:0000313" key="3">
    <source>
        <dbReference type="Proteomes" id="UP000249619"/>
    </source>
</evidence>
<dbReference type="PANTHER" id="PTHR37535:SF3">
    <property type="entry name" value="FLUG DOMAIN-CONTAINING PROTEIN"/>
    <property type="match status" value="1"/>
</dbReference>
<name>A0A364MS17_STELY</name>
<evidence type="ECO:0000256" key="1">
    <source>
        <dbReference type="SAM" id="MobiDB-lite"/>
    </source>
</evidence>
<comment type="caution">
    <text evidence="2">The sequence shown here is derived from an EMBL/GenBank/DDBJ whole genome shotgun (WGS) entry which is preliminary data.</text>
</comment>
<proteinExistence type="predicted"/>
<feature type="region of interest" description="Disordered" evidence="1">
    <location>
        <begin position="20"/>
        <end position="59"/>
    </location>
</feature>
<feature type="region of interest" description="Disordered" evidence="1">
    <location>
        <begin position="597"/>
        <end position="624"/>
    </location>
</feature>
<dbReference type="Pfam" id="PF11917">
    <property type="entry name" value="DUF3435"/>
    <property type="match status" value="2"/>
</dbReference>